<dbReference type="Proteomes" id="UP000321361">
    <property type="component" value="Unassembled WGS sequence"/>
</dbReference>
<name>A0A179EPX9_ENTTH</name>
<dbReference type="Gene3D" id="1.10.1790.30">
    <property type="match status" value="1"/>
</dbReference>
<organism evidence="6 7">
    <name type="scientific">Enterococcus thailandicus</name>
    <dbReference type="NCBI Taxonomy" id="417368"/>
    <lineage>
        <taxon>Bacteria</taxon>
        <taxon>Bacillati</taxon>
        <taxon>Bacillota</taxon>
        <taxon>Bacilli</taxon>
        <taxon>Lactobacillales</taxon>
        <taxon>Enterococcaceae</taxon>
        <taxon>Enterococcus</taxon>
    </lineage>
</organism>
<gene>
    <name evidence="6" type="ORF">A6E74_09665</name>
    <name evidence="5" type="ORF">ETH01_16490</name>
</gene>
<dbReference type="EMBL" id="LWMN01000015">
    <property type="protein sequence ID" value="OAQ55122.1"/>
    <property type="molecule type" value="Genomic_DNA"/>
</dbReference>
<dbReference type="Gene3D" id="3.40.50.2300">
    <property type="match status" value="1"/>
</dbReference>
<sequence length="482" mass="56591">MYSLVKQFITEKDLYRQVLLLEQLLNNSQVTVKELAEKIETTERTVFSDLNSVRSYLPSGWEIATDNNGIKLISEITVATNDIWEVFLPHSITLQLVKELLFTKELNLSDFLYNTGISMETLKRHTTKVNQKLKNYHIRIRLKGGTAQLVGEESSIRIFYHRLLLPFTHNNYFFEDYFIHEDHYQYFLAKDISTKLKVETEQIFGICWFFINTIRIKAGCQINQFSFNQKDPLLCLYVPSLKKLYKKEGIYLEESELFFAFFCFFESWNYNNEFGEEVKTVLNTDYPNLLEKAQETVQKLAEKLNLPKLHETHLKCNLLILLLKYAESPSLSEQFQLEYQELLIQQNEAYPIVQMIGEELFQELLKVASIKEQAYFVNIFLLLCQQAIFSIKTHTITIYLIFQSEPAWKLFLQQELSDYLGKRIRIEPIELTQLNELTYQAGDLIVSNIPIDSSPLPVFYLSLIPTKNELSRLTELTNHSYI</sequence>
<dbReference type="Proteomes" id="UP000078516">
    <property type="component" value="Unassembled WGS sequence"/>
</dbReference>
<protein>
    <recommendedName>
        <fullName evidence="9">M protein trans-acting positive regulator</fullName>
    </recommendedName>
</protein>
<comment type="caution">
    <text evidence="6">The sequence shown here is derived from an EMBL/GenBank/DDBJ whole genome shotgun (WGS) entry which is preliminary data.</text>
</comment>
<dbReference type="AlphaFoldDB" id="A0A179EPX9"/>
<keyword evidence="2" id="KW-0804">Transcription</keyword>
<keyword evidence="1" id="KW-0805">Transcription regulation</keyword>
<keyword evidence="7" id="KW-1185">Reference proteome</keyword>
<accession>A0A179EPX9</accession>
<dbReference type="Gene3D" id="1.10.10.10">
    <property type="entry name" value="Winged helix-like DNA-binding domain superfamily/Winged helix DNA-binding domain"/>
    <property type="match status" value="2"/>
</dbReference>
<evidence type="ECO:0000313" key="6">
    <source>
        <dbReference type="EMBL" id="OAQ55122.1"/>
    </source>
</evidence>
<evidence type="ECO:0000259" key="4">
    <source>
        <dbReference type="Pfam" id="PF08280"/>
    </source>
</evidence>
<dbReference type="KEGG" id="eth:CK496_12005"/>
<dbReference type="Pfam" id="PF05043">
    <property type="entry name" value="Mga"/>
    <property type="match status" value="1"/>
</dbReference>
<dbReference type="InterPro" id="IPR036388">
    <property type="entry name" value="WH-like_DNA-bd_sf"/>
</dbReference>
<reference evidence="5 8" key="2">
    <citation type="submission" date="2019-07" db="EMBL/GenBank/DDBJ databases">
        <title>Whole genome shotgun sequence of Enterococcus thailandicus NBRC 101867.</title>
        <authorList>
            <person name="Hosoyama A."/>
            <person name="Uohara A."/>
            <person name="Ohji S."/>
            <person name="Ichikawa N."/>
        </authorList>
    </citation>
    <scope>NUCLEOTIDE SEQUENCE [LARGE SCALE GENOMIC DNA]</scope>
    <source>
        <strain evidence="5 8">NBRC 101867</strain>
    </source>
</reference>
<evidence type="ECO:0000313" key="7">
    <source>
        <dbReference type="Proteomes" id="UP000078516"/>
    </source>
</evidence>
<dbReference type="Pfam" id="PF08280">
    <property type="entry name" value="HTH_Mga"/>
    <property type="match status" value="1"/>
</dbReference>
<evidence type="ECO:0000313" key="5">
    <source>
        <dbReference type="EMBL" id="GEK37362.1"/>
    </source>
</evidence>
<dbReference type="OrthoDB" id="2191210at2"/>
<dbReference type="PANTHER" id="PTHR30185">
    <property type="entry name" value="CRYPTIC BETA-GLUCOSIDE BGL OPERON ANTITERMINATOR"/>
    <property type="match status" value="1"/>
</dbReference>
<dbReference type="EMBL" id="BJUG01000008">
    <property type="protein sequence ID" value="GEK37362.1"/>
    <property type="molecule type" value="Genomic_DNA"/>
</dbReference>
<dbReference type="InterPro" id="IPR013199">
    <property type="entry name" value="HTH_Mga_DNA-bd_dom"/>
</dbReference>
<dbReference type="Pfam" id="PF18333">
    <property type="entry name" value="ssDNA_DBD"/>
    <property type="match status" value="1"/>
</dbReference>
<evidence type="ECO:0008006" key="9">
    <source>
        <dbReference type="Google" id="ProtNLM"/>
    </source>
</evidence>
<evidence type="ECO:0000256" key="2">
    <source>
        <dbReference type="ARBA" id="ARBA00023163"/>
    </source>
</evidence>
<dbReference type="PANTHER" id="PTHR30185:SF18">
    <property type="entry name" value="TRANSCRIPTIONAL REGULATOR MTLR"/>
    <property type="match status" value="1"/>
</dbReference>
<dbReference type="Gene3D" id="1.10.1790.40">
    <property type="match status" value="1"/>
</dbReference>
<feature type="domain" description="M protein trans-acting positive regulator (MGA) HTH" evidence="4">
    <location>
        <begin position="11"/>
        <end position="68"/>
    </location>
</feature>
<reference evidence="6 7" key="1">
    <citation type="submission" date="2016-04" db="EMBL/GenBank/DDBJ databases">
        <title>Draft genome of an Enterococcus thailandicus strain isolated from bovine feces.</title>
        <authorList>
            <person name="Beukers A.G."/>
            <person name="Zaheer R."/>
            <person name="Goji N."/>
            <person name="Cook S.R."/>
            <person name="Amoako K."/>
            <person name="Chaves A.V."/>
            <person name="Ward M.P."/>
            <person name="Mcallister T.A."/>
        </authorList>
    </citation>
    <scope>NUCLEOTIDE SEQUENCE [LARGE SCALE GENOMIC DNA]</scope>
    <source>
        <strain evidence="6 7">F0711D 46</strain>
    </source>
</reference>
<dbReference type="RefSeq" id="WP_067484550.1">
    <property type="nucleotide sequence ID" value="NZ_BJUG01000008.1"/>
</dbReference>
<feature type="domain" description="Mga helix-turn-helix" evidence="3">
    <location>
        <begin position="80"/>
        <end position="163"/>
    </location>
</feature>
<dbReference type="InterPro" id="IPR050661">
    <property type="entry name" value="BglG_antiterminators"/>
</dbReference>
<evidence type="ECO:0000259" key="3">
    <source>
        <dbReference type="Pfam" id="PF05043"/>
    </source>
</evidence>
<evidence type="ECO:0000313" key="8">
    <source>
        <dbReference type="Proteomes" id="UP000321361"/>
    </source>
</evidence>
<dbReference type="GeneID" id="77488361"/>
<evidence type="ECO:0000256" key="1">
    <source>
        <dbReference type="ARBA" id="ARBA00023015"/>
    </source>
</evidence>
<dbReference type="InterPro" id="IPR007737">
    <property type="entry name" value="Mga_HTH"/>
</dbReference>
<proteinExistence type="predicted"/>